<dbReference type="RefSeq" id="WP_046134329.1">
    <property type="nucleotide sequence ID" value="NZ_FQVC01000001.1"/>
</dbReference>
<evidence type="ECO:0000259" key="1">
    <source>
        <dbReference type="PROSITE" id="PS51819"/>
    </source>
</evidence>
<keyword evidence="4" id="KW-1185">Reference proteome</keyword>
<name>A0A0F5LVV4_9HYPH</name>
<reference evidence="3 5" key="2">
    <citation type="submission" date="2016-11" db="EMBL/GenBank/DDBJ databases">
        <authorList>
            <person name="Jaros S."/>
            <person name="Januszkiewicz K."/>
            <person name="Wedrychowicz H."/>
        </authorList>
    </citation>
    <scope>NUCLEOTIDE SEQUENCE [LARGE SCALE GENOMIC DNA]</scope>
    <source>
        <strain evidence="3 5">DSM 17137</strain>
    </source>
</reference>
<organism evidence="2 4">
    <name type="scientific">Devosia limi DSM 17137</name>
    <dbReference type="NCBI Taxonomy" id="1121477"/>
    <lineage>
        <taxon>Bacteria</taxon>
        <taxon>Pseudomonadati</taxon>
        <taxon>Pseudomonadota</taxon>
        <taxon>Alphaproteobacteria</taxon>
        <taxon>Hyphomicrobiales</taxon>
        <taxon>Devosiaceae</taxon>
        <taxon>Devosia</taxon>
    </lineage>
</organism>
<dbReference type="OrthoDB" id="9804907at2"/>
<dbReference type="Gene3D" id="3.10.180.10">
    <property type="entry name" value="2,3-Dihydroxybiphenyl 1,2-Dioxygenase, domain 1"/>
    <property type="match status" value="1"/>
</dbReference>
<evidence type="ECO:0000313" key="4">
    <source>
        <dbReference type="Proteomes" id="UP000033608"/>
    </source>
</evidence>
<dbReference type="EMBL" id="FQVC01000001">
    <property type="protein sequence ID" value="SHE32250.1"/>
    <property type="molecule type" value="Genomic_DNA"/>
</dbReference>
<accession>A0A0F5LVV4</accession>
<dbReference type="EMBL" id="LAJF01000045">
    <property type="protein sequence ID" value="KKB85777.1"/>
    <property type="molecule type" value="Genomic_DNA"/>
</dbReference>
<dbReference type="InterPro" id="IPR029068">
    <property type="entry name" value="Glyas_Bleomycin-R_OHBP_Dase"/>
</dbReference>
<dbReference type="InterPro" id="IPR004360">
    <property type="entry name" value="Glyas_Fos-R_dOase_dom"/>
</dbReference>
<dbReference type="SUPFAM" id="SSF54593">
    <property type="entry name" value="Glyoxalase/Bleomycin resistance protein/Dihydroxybiphenyl dioxygenase"/>
    <property type="match status" value="1"/>
</dbReference>
<evidence type="ECO:0000313" key="3">
    <source>
        <dbReference type="EMBL" id="SHE32250.1"/>
    </source>
</evidence>
<gene>
    <name evidence="3" type="ORF">SAMN02745223_00061</name>
    <name evidence="2" type="ORF">VW29_05635</name>
</gene>
<proteinExistence type="predicted"/>
<dbReference type="Proteomes" id="UP000033608">
    <property type="component" value="Unassembled WGS sequence"/>
</dbReference>
<protein>
    <submittedName>
        <fullName evidence="2 3">Glyoxalase</fullName>
    </submittedName>
</protein>
<sequence>MLTDHRAYATIPAADMNRAKMWYKDKLGLTPAIEDDMGCIYKVGGGTSFLLYPTPNAGKAPNTLLSFSTDDVEKEVQDLRRHGVKFEEYDMPGLKTVNGIATMGQHHAAWFKDSEGNILAVGDEPN</sequence>
<dbReference type="STRING" id="1121477.SAMN02745223_00061"/>
<evidence type="ECO:0000313" key="5">
    <source>
        <dbReference type="Proteomes" id="UP000184533"/>
    </source>
</evidence>
<dbReference type="InterPro" id="IPR037523">
    <property type="entry name" value="VOC_core"/>
</dbReference>
<feature type="domain" description="VOC" evidence="1">
    <location>
        <begin position="5"/>
        <end position="124"/>
    </location>
</feature>
<dbReference type="PATRIC" id="fig|1121477.3.peg.2214"/>
<reference evidence="2 4" key="1">
    <citation type="submission" date="2015-03" db="EMBL/GenBank/DDBJ databases">
        <authorList>
            <person name="Hassan Y.I."/>
            <person name="Lepp D."/>
            <person name="Zhou T."/>
        </authorList>
    </citation>
    <scope>NUCLEOTIDE SEQUENCE [LARGE SCALE GENOMIC DNA]</scope>
    <source>
        <strain evidence="2 4">DSM 17137</strain>
    </source>
</reference>
<dbReference type="Pfam" id="PF00903">
    <property type="entry name" value="Glyoxalase"/>
    <property type="match status" value="1"/>
</dbReference>
<dbReference type="AlphaFoldDB" id="A0A0F5LVV4"/>
<dbReference type="Proteomes" id="UP000184533">
    <property type="component" value="Unassembled WGS sequence"/>
</dbReference>
<evidence type="ECO:0000313" key="2">
    <source>
        <dbReference type="EMBL" id="KKB85777.1"/>
    </source>
</evidence>
<dbReference type="PROSITE" id="PS51819">
    <property type="entry name" value="VOC"/>
    <property type="match status" value="1"/>
</dbReference>